<keyword evidence="3" id="KW-1185">Reference proteome</keyword>
<dbReference type="Pfam" id="PF00149">
    <property type="entry name" value="Metallophos"/>
    <property type="match status" value="1"/>
</dbReference>
<sequence>MGDIEEIYSNLLDIAVQELSACLTDDTLNFVFITDLHHRKGGNMLRSATMIQQVASLLPLDFIVCGGDISINGPKSEVIAAQKEIVEALAASDAPLLMVKGNHDDNSIYDYELHSGSAANVVYPDESRGITLAPVQGKAKFNRNHPSGLYYYMDFPDKKTRVIVLDCTDIPYTHTDNGTLTYNGQWDYAFSNSQMNWLADEALALVGKAGWRVLLASHIAITQDGIFGADHSVRNGSALWGIVKAFREGNCFSSEGGEGDFTYQVAADFSEQGKGTVLSCLFGHVHHDQIVFRDEIPMVSSLNACTHKEFADSPEREEGTGSEAAFDIMAVDFEQSRIKAYRVGAGQHRMIDY</sequence>
<comment type="caution">
    <text evidence="2">The sequence shown here is derived from an EMBL/GenBank/DDBJ whole genome shotgun (WGS) entry which is preliminary data.</text>
</comment>
<feature type="domain" description="Calcineurin-like phosphoesterase" evidence="1">
    <location>
        <begin position="29"/>
        <end position="287"/>
    </location>
</feature>
<evidence type="ECO:0000313" key="2">
    <source>
        <dbReference type="EMBL" id="MBB3154706.1"/>
    </source>
</evidence>
<dbReference type="Proteomes" id="UP000518605">
    <property type="component" value="Unassembled WGS sequence"/>
</dbReference>
<gene>
    <name evidence="2" type="ORF">FHS16_004788</name>
</gene>
<dbReference type="EMBL" id="JACHXW010000018">
    <property type="protein sequence ID" value="MBB3154706.1"/>
    <property type="molecule type" value="Genomic_DNA"/>
</dbReference>
<dbReference type="AlphaFoldDB" id="A0A7W5GCC6"/>
<dbReference type="InterPro" id="IPR004843">
    <property type="entry name" value="Calcineurin-like_PHP"/>
</dbReference>
<dbReference type="InterPro" id="IPR029052">
    <property type="entry name" value="Metallo-depent_PP-like"/>
</dbReference>
<evidence type="ECO:0000313" key="3">
    <source>
        <dbReference type="Proteomes" id="UP000518605"/>
    </source>
</evidence>
<proteinExistence type="predicted"/>
<reference evidence="2 3" key="1">
    <citation type="submission" date="2020-08" db="EMBL/GenBank/DDBJ databases">
        <title>Genomic Encyclopedia of Type Strains, Phase III (KMG-III): the genomes of soil and plant-associated and newly described type strains.</title>
        <authorList>
            <person name="Whitman W."/>
        </authorList>
    </citation>
    <scope>NUCLEOTIDE SEQUENCE [LARGE SCALE GENOMIC DNA]</scope>
    <source>
        <strain evidence="2 3">CECT 8234</strain>
    </source>
</reference>
<protein>
    <submittedName>
        <fullName evidence="2">3',5'-cyclic AMP phosphodiesterase CpdA</fullName>
    </submittedName>
</protein>
<organism evidence="2 3">
    <name type="scientific">Paenibacillus endophyticus</name>
    <dbReference type="NCBI Taxonomy" id="1294268"/>
    <lineage>
        <taxon>Bacteria</taxon>
        <taxon>Bacillati</taxon>
        <taxon>Bacillota</taxon>
        <taxon>Bacilli</taxon>
        <taxon>Bacillales</taxon>
        <taxon>Paenibacillaceae</taxon>
        <taxon>Paenibacillus</taxon>
    </lineage>
</organism>
<name>A0A7W5GCC6_9BACL</name>
<dbReference type="SUPFAM" id="SSF56300">
    <property type="entry name" value="Metallo-dependent phosphatases"/>
    <property type="match status" value="1"/>
</dbReference>
<evidence type="ECO:0000259" key="1">
    <source>
        <dbReference type="Pfam" id="PF00149"/>
    </source>
</evidence>
<dbReference type="Gene3D" id="3.60.21.10">
    <property type="match status" value="1"/>
</dbReference>
<dbReference type="RefSeq" id="WP_183568640.1">
    <property type="nucleotide sequence ID" value="NZ_CBCSLB010000018.1"/>
</dbReference>
<accession>A0A7W5GCC6</accession>
<dbReference type="GO" id="GO:0016787">
    <property type="term" value="F:hydrolase activity"/>
    <property type="evidence" value="ECO:0007669"/>
    <property type="project" value="InterPro"/>
</dbReference>